<dbReference type="InterPro" id="IPR036097">
    <property type="entry name" value="HisK_dim/P_sf"/>
</dbReference>
<dbReference type="Proteomes" id="UP000886741">
    <property type="component" value="Unassembled WGS sequence"/>
</dbReference>
<keyword evidence="7" id="KW-1133">Transmembrane helix</keyword>
<evidence type="ECO:0000256" key="2">
    <source>
        <dbReference type="ARBA" id="ARBA00012438"/>
    </source>
</evidence>
<keyword evidence="4" id="KW-0808">Transferase</keyword>
<keyword evidence="3" id="KW-0597">Phosphoprotein</keyword>
<evidence type="ECO:0000256" key="7">
    <source>
        <dbReference type="SAM" id="Phobius"/>
    </source>
</evidence>
<dbReference type="Pfam" id="PF02518">
    <property type="entry name" value="HATPase_c"/>
    <property type="match status" value="1"/>
</dbReference>
<proteinExistence type="predicted"/>
<evidence type="ECO:0000256" key="5">
    <source>
        <dbReference type="ARBA" id="ARBA00022777"/>
    </source>
</evidence>
<organism evidence="9 10">
    <name type="scientific">Candidatus Avoscillospira avistercoris</name>
    <dbReference type="NCBI Taxonomy" id="2840707"/>
    <lineage>
        <taxon>Bacteria</taxon>
        <taxon>Bacillati</taxon>
        <taxon>Bacillota</taxon>
        <taxon>Clostridia</taxon>
        <taxon>Eubacteriales</taxon>
        <taxon>Oscillospiraceae</taxon>
        <taxon>Oscillospiraceae incertae sedis</taxon>
        <taxon>Candidatus Avoscillospira</taxon>
    </lineage>
</organism>
<dbReference type="InterPro" id="IPR003661">
    <property type="entry name" value="HisK_dim/P_dom"/>
</dbReference>
<dbReference type="PANTHER" id="PTHR43711">
    <property type="entry name" value="TWO-COMPONENT HISTIDINE KINASE"/>
    <property type="match status" value="1"/>
</dbReference>
<dbReference type="SUPFAM" id="SSF47384">
    <property type="entry name" value="Homodimeric domain of signal transducing histidine kinase"/>
    <property type="match status" value="1"/>
</dbReference>
<dbReference type="SMART" id="SM00388">
    <property type="entry name" value="HisKA"/>
    <property type="match status" value="1"/>
</dbReference>
<evidence type="ECO:0000313" key="10">
    <source>
        <dbReference type="Proteomes" id="UP000886741"/>
    </source>
</evidence>
<dbReference type="AlphaFoldDB" id="A0A9D1JTM2"/>
<evidence type="ECO:0000256" key="1">
    <source>
        <dbReference type="ARBA" id="ARBA00000085"/>
    </source>
</evidence>
<sequence>MNLLRNLEIFRFLAFHLLLTLLAAVTAFVWNPAFGWFTAVLCVLFTVLHLLSTRSRYQRIAALSADLDRVLHGQDSVDLDRYEEGELAILQSEIRKMIIRLREQQQNLQQDKVYLADSIADISHQLRTPLTTINLLVSFLSEPDCSTERRLKLARELCGLLSRIDWLITALLKLSKLDAGTVQFRHETLPMAELLRQAAEPLLVPMELRDQTLTVEADGTFEGDIAWTQEALANVLKNCMEHTPSGGVISVTATETALYREIRIADTGCGIDPVDLPHIFERFYKGKDADDKSFGIGLALARRIITNQDGTIKAENRPEGGALFTIRFYPGTV</sequence>
<comment type="caution">
    <text evidence="9">The sequence shown here is derived from an EMBL/GenBank/DDBJ whole genome shotgun (WGS) entry which is preliminary data.</text>
</comment>
<dbReference type="CDD" id="cd00082">
    <property type="entry name" value="HisKA"/>
    <property type="match status" value="1"/>
</dbReference>
<dbReference type="SMART" id="SM00387">
    <property type="entry name" value="HATPase_c"/>
    <property type="match status" value="1"/>
</dbReference>
<dbReference type="Pfam" id="PF00512">
    <property type="entry name" value="HisKA"/>
    <property type="match status" value="1"/>
</dbReference>
<reference evidence="9" key="1">
    <citation type="submission" date="2020-10" db="EMBL/GenBank/DDBJ databases">
        <authorList>
            <person name="Gilroy R."/>
        </authorList>
    </citation>
    <scope>NUCLEOTIDE SEQUENCE</scope>
    <source>
        <strain evidence="9">ChiBcec16-1751</strain>
    </source>
</reference>
<feature type="transmembrane region" description="Helical" evidence="7">
    <location>
        <begin position="36"/>
        <end position="52"/>
    </location>
</feature>
<dbReference type="PRINTS" id="PR00344">
    <property type="entry name" value="BCTRLSENSOR"/>
</dbReference>
<dbReference type="InterPro" id="IPR036890">
    <property type="entry name" value="HATPase_C_sf"/>
</dbReference>
<evidence type="ECO:0000313" key="9">
    <source>
        <dbReference type="EMBL" id="HIS65361.1"/>
    </source>
</evidence>
<evidence type="ECO:0000256" key="3">
    <source>
        <dbReference type="ARBA" id="ARBA00022553"/>
    </source>
</evidence>
<dbReference type="Gene3D" id="1.10.287.130">
    <property type="match status" value="1"/>
</dbReference>
<dbReference type="InterPro" id="IPR050736">
    <property type="entry name" value="Sensor_HK_Regulatory"/>
</dbReference>
<name>A0A9D1JTM2_9FIRM</name>
<dbReference type="EC" id="2.7.13.3" evidence="2"/>
<dbReference type="InterPro" id="IPR003594">
    <property type="entry name" value="HATPase_dom"/>
</dbReference>
<dbReference type="CDD" id="cd00075">
    <property type="entry name" value="HATPase"/>
    <property type="match status" value="1"/>
</dbReference>
<dbReference type="GO" id="GO:0000155">
    <property type="term" value="F:phosphorelay sensor kinase activity"/>
    <property type="evidence" value="ECO:0007669"/>
    <property type="project" value="InterPro"/>
</dbReference>
<feature type="domain" description="Histidine kinase" evidence="8">
    <location>
        <begin position="121"/>
        <end position="332"/>
    </location>
</feature>
<keyword evidence="5 9" id="KW-0418">Kinase</keyword>
<dbReference type="InterPro" id="IPR005467">
    <property type="entry name" value="His_kinase_dom"/>
</dbReference>
<keyword evidence="7" id="KW-0472">Membrane</keyword>
<accession>A0A9D1JTM2</accession>
<reference evidence="9" key="2">
    <citation type="journal article" date="2021" name="PeerJ">
        <title>Extensive microbial diversity within the chicken gut microbiome revealed by metagenomics and culture.</title>
        <authorList>
            <person name="Gilroy R."/>
            <person name="Ravi A."/>
            <person name="Getino M."/>
            <person name="Pursley I."/>
            <person name="Horton D.L."/>
            <person name="Alikhan N.F."/>
            <person name="Baker D."/>
            <person name="Gharbi K."/>
            <person name="Hall N."/>
            <person name="Watson M."/>
            <person name="Adriaenssens E.M."/>
            <person name="Foster-Nyarko E."/>
            <person name="Jarju S."/>
            <person name="Secka A."/>
            <person name="Antonio M."/>
            <person name="Oren A."/>
            <person name="Chaudhuri R.R."/>
            <person name="La Ragione R."/>
            <person name="Hildebrand F."/>
            <person name="Pallen M.J."/>
        </authorList>
    </citation>
    <scope>NUCLEOTIDE SEQUENCE</scope>
    <source>
        <strain evidence="9">ChiBcec16-1751</strain>
    </source>
</reference>
<evidence type="ECO:0000256" key="6">
    <source>
        <dbReference type="ARBA" id="ARBA00023012"/>
    </source>
</evidence>
<gene>
    <name evidence="9" type="ORF">IAA83_08330</name>
</gene>
<comment type="catalytic activity">
    <reaction evidence="1">
        <text>ATP + protein L-histidine = ADP + protein N-phospho-L-histidine.</text>
        <dbReference type="EC" id="2.7.13.3"/>
    </reaction>
</comment>
<dbReference type="SUPFAM" id="SSF55874">
    <property type="entry name" value="ATPase domain of HSP90 chaperone/DNA topoisomerase II/histidine kinase"/>
    <property type="match status" value="1"/>
</dbReference>
<dbReference type="Gene3D" id="3.30.565.10">
    <property type="entry name" value="Histidine kinase-like ATPase, C-terminal domain"/>
    <property type="match status" value="1"/>
</dbReference>
<keyword evidence="6" id="KW-0902">Two-component regulatory system</keyword>
<dbReference type="PANTHER" id="PTHR43711:SF26">
    <property type="entry name" value="SENSOR HISTIDINE KINASE RCSC"/>
    <property type="match status" value="1"/>
</dbReference>
<protein>
    <recommendedName>
        <fullName evidence="2">histidine kinase</fullName>
        <ecNumber evidence="2">2.7.13.3</ecNumber>
    </recommendedName>
</protein>
<dbReference type="EMBL" id="DVJJ01000125">
    <property type="protein sequence ID" value="HIS65361.1"/>
    <property type="molecule type" value="Genomic_DNA"/>
</dbReference>
<evidence type="ECO:0000256" key="4">
    <source>
        <dbReference type="ARBA" id="ARBA00022679"/>
    </source>
</evidence>
<feature type="transmembrane region" description="Helical" evidence="7">
    <location>
        <begin position="12"/>
        <end position="30"/>
    </location>
</feature>
<dbReference type="PROSITE" id="PS50109">
    <property type="entry name" value="HIS_KIN"/>
    <property type="match status" value="1"/>
</dbReference>
<dbReference type="InterPro" id="IPR004358">
    <property type="entry name" value="Sig_transdc_His_kin-like_C"/>
</dbReference>
<keyword evidence="7" id="KW-0812">Transmembrane</keyword>
<evidence type="ECO:0000259" key="8">
    <source>
        <dbReference type="PROSITE" id="PS50109"/>
    </source>
</evidence>